<dbReference type="InterPro" id="IPR038425">
    <property type="entry name" value="GAT_sf"/>
</dbReference>
<dbReference type="AlphaFoldDB" id="A0A9P5YPR0"/>
<feature type="compositionally biased region" description="Polar residues" evidence="1">
    <location>
        <begin position="187"/>
        <end position="196"/>
    </location>
</feature>
<dbReference type="CDD" id="cd21383">
    <property type="entry name" value="GAT_GGA_Tom1-like"/>
    <property type="match status" value="1"/>
</dbReference>
<dbReference type="GO" id="GO:0030479">
    <property type="term" value="C:actin cortical patch"/>
    <property type="evidence" value="ECO:0007669"/>
    <property type="project" value="TreeGrafter"/>
</dbReference>
<dbReference type="GO" id="GO:0007034">
    <property type="term" value="P:vacuolar transport"/>
    <property type="evidence" value="ECO:0007669"/>
    <property type="project" value="UniProtKB-ARBA"/>
</dbReference>
<organism evidence="3 4">
    <name type="scientific">Pholiota conissans</name>
    <dbReference type="NCBI Taxonomy" id="109636"/>
    <lineage>
        <taxon>Eukaryota</taxon>
        <taxon>Fungi</taxon>
        <taxon>Dikarya</taxon>
        <taxon>Basidiomycota</taxon>
        <taxon>Agaricomycotina</taxon>
        <taxon>Agaricomycetes</taxon>
        <taxon>Agaricomycetidae</taxon>
        <taxon>Agaricales</taxon>
        <taxon>Agaricineae</taxon>
        <taxon>Strophariaceae</taxon>
        <taxon>Pholiota</taxon>
    </lineage>
</organism>
<evidence type="ECO:0000313" key="3">
    <source>
        <dbReference type="EMBL" id="KAF9472828.1"/>
    </source>
</evidence>
<dbReference type="GO" id="GO:0006897">
    <property type="term" value="P:endocytosis"/>
    <property type="evidence" value="ECO:0007669"/>
    <property type="project" value="InterPro"/>
</dbReference>
<dbReference type="SMART" id="SM00288">
    <property type="entry name" value="VHS"/>
    <property type="match status" value="1"/>
</dbReference>
<dbReference type="Gene3D" id="1.20.58.160">
    <property type="match status" value="1"/>
</dbReference>
<evidence type="ECO:0000256" key="1">
    <source>
        <dbReference type="SAM" id="MobiDB-lite"/>
    </source>
</evidence>
<dbReference type="PANTHER" id="PTHR47789:SF2">
    <property type="entry name" value="VHS DOMAIN-CONTAINING PROTEIN"/>
    <property type="match status" value="1"/>
</dbReference>
<dbReference type="CDD" id="cd16980">
    <property type="entry name" value="VHS_Lsb5"/>
    <property type="match status" value="1"/>
</dbReference>
<dbReference type="SUPFAM" id="SSF89009">
    <property type="entry name" value="GAT-like domain"/>
    <property type="match status" value="1"/>
</dbReference>
<dbReference type="InterPro" id="IPR045007">
    <property type="entry name" value="LSB5"/>
</dbReference>
<dbReference type="Proteomes" id="UP000807469">
    <property type="component" value="Unassembled WGS sequence"/>
</dbReference>
<comment type="caution">
    <text evidence="3">The sequence shown here is derived from an EMBL/GenBank/DDBJ whole genome shotgun (WGS) entry which is preliminary data.</text>
</comment>
<dbReference type="Pfam" id="PF00790">
    <property type="entry name" value="VHS"/>
    <property type="match status" value="1"/>
</dbReference>
<feature type="compositionally biased region" description="Pro residues" evidence="1">
    <location>
        <begin position="68"/>
        <end position="83"/>
    </location>
</feature>
<name>A0A9P5YPR0_9AGAR</name>
<feature type="domain" description="VHS" evidence="2">
    <location>
        <begin position="269"/>
        <end position="382"/>
    </location>
</feature>
<dbReference type="InterPro" id="IPR002014">
    <property type="entry name" value="VHS_dom"/>
</dbReference>
<evidence type="ECO:0000313" key="4">
    <source>
        <dbReference type="Proteomes" id="UP000807469"/>
    </source>
</evidence>
<feature type="compositionally biased region" description="Basic residues" evidence="1">
    <location>
        <begin position="643"/>
        <end position="653"/>
    </location>
</feature>
<feature type="compositionally biased region" description="Basic and acidic residues" evidence="1">
    <location>
        <begin position="201"/>
        <end position="259"/>
    </location>
</feature>
<feature type="region of interest" description="Disordered" evidence="1">
    <location>
        <begin position="603"/>
        <end position="822"/>
    </location>
</feature>
<feature type="compositionally biased region" description="Pro residues" evidence="1">
    <location>
        <begin position="99"/>
        <end position="109"/>
    </location>
</feature>
<feature type="compositionally biased region" description="Acidic residues" evidence="1">
    <location>
        <begin position="753"/>
        <end position="763"/>
    </location>
</feature>
<sequence length="854" mass="95276">MKLFNRKPKAPKPNSGSRDFSDEMPKPAIPTPLYQKLATGGQLPSSPQIQPQTKRVDDERWEVVQVPPESPPLPNPHPPPPLIHGPSRASSFNSITPSTAPPLNSPQPAPRSTSPMSGVASVHTTNPGPNKLIRHHDRERDAHIQANARKKPQPTAPVALGILRALDPPRPSESNLPTSQSEERFTASESGHQSLNYLPRESSEKKEKRGFWGGGRDKDRDKDKERERMERETYQQLKEREKPHDRERERGRETRREDDGQAELTRMIGYLTATASEDWALVLDVCDRASASETNAKEAVRALRREFKYGEPPAQLSAARLWAIMLRNSSDTFIMQSTAKKFLDTIEELLGNPKTSPVVRERLLEVVAAAAYASRGMNRDPKHEREGFKGLWKRVKPYDKPDEGMPFDTDDAIFHPPSSASVRSSGYDIPLVSYQEPSPVAPDSGTITPTVPAGKKRKSPSRNRIIPPDEDIRRLFQECKIAQGNSSLLSQALTLTKPEELKKKDVIKEFYVKCQSSQELIVTQIPWAAAGAAHSRQEQDITTPRQRKISNNDMNLGPNDISNPGSPEQTIEEQLFAALLAANEELIEVMRQYEDLERIAMERKAEDRSRKEERRERKRREQMEIEQANNVSYGGGSSSRSPSRTRSRSRSPHRTVLAPASRAPHQPSHSHSNSQSHSYSQHSHSHESDPNLPGTTLAPPPAAPHGPRSPAQPPLSSRTPSPTPKIEPYTYVPPNGLGHAHVYGRGYSRGDDMGGDEEEDEEPLIPSAKALGKRKLVEPETPLSEPGFDPDDIYDDKEIPYADGNGSEPDFEDETDARWRHPPVTFVYDAVAERSRQLQAMRMGGAVSLTNGTH</sequence>
<feature type="region of interest" description="Disordered" evidence="1">
    <location>
        <begin position="438"/>
        <end position="466"/>
    </location>
</feature>
<feature type="compositionally biased region" description="Polar residues" evidence="1">
    <location>
        <begin position="42"/>
        <end position="53"/>
    </location>
</feature>
<evidence type="ECO:0000259" key="2">
    <source>
        <dbReference type="PROSITE" id="PS50179"/>
    </source>
</evidence>
<feature type="compositionally biased region" description="Basic residues" evidence="1">
    <location>
        <begin position="1"/>
        <end position="10"/>
    </location>
</feature>
<dbReference type="GO" id="GO:0051666">
    <property type="term" value="P:actin cortical patch localization"/>
    <property type="evidence" value="ECO:0007669"/>
    <property type="project" value="TreeGrafter"/>
</dbReference>
<dbReference type="PROSITE" id="PS50179">
    <property type="entry name" value="VHS"/>
    <property type="match status" value="1"/>
</dbReference>
<dbReference type="SUPFAM" id="SSF48464">
    <property type="entry name" value="ENTH/VHS domain"/>
    <property type="match status" value="1"/>
</dbReference>
<dbReference type="GO" id="GO:0035091">
    <property type="term" value="F:phosphatidylinositol binding"/>
    <property type="evidence" value="ECO:0007669"/>
    <property type="project" value="InterPro"/>
</dbReference>
<feature type="compositionally biased region" description="Polar residues" evidence="1">
    <location>
        <begin position="88"/>
        <end position="98"/>
    </location>
</feature>
<keyword evidence="4" id="KW-1185">Reference proteome</keyword>
<feature type="compositionally biased region" description="Basic and acidic residues" evidence="1">
    <location>
        <begin position="603"/>
        <end position="623"/>
    </location>
</feature>
<protein>
    <recommendedName>
        <fullName evidence="2">VHS domain-containing protein</fullName>
    </recommendedName>
</protein>
<dbReference type="Gene3D" id="1.25.40.90">
    <property type="match status" value="1"/>
</dbReference>
<feature type="compositionally biased region" description="Polar residues" evidence="1">
    <location>
        <begin position="110"/>
        <end position="128"/>
    </location>
</feature>
<reference evidence="3" key="1">
    <citation type="submission" date="2020-11" db="EMBL/GenBank/DDBJ databases">
        <authorList>
            <consortium name="DOE Joint Genome Institute"/>
            <person name="Ahrendt S."/>
            <person name="Riley R."/>
            <person name="Andreopoulos W."/>
            <person name="Labutti K."/>
            <person name="Pangilinan J."/>
            <person name="Ruiz-Duenas F.J."/>
            <person name="Barrasa J.M."/>
            <person name="Sanchez-Garcia M."/>
            <person name="Camarero S."/>
            <person name="Miyauchi S."/>
            <person name="Serrano A."/>
            <person name="Linde D."/>
            <person name="Babiker R."/>
            <person name="Drula E."/>
            <person name="Ayuso-Fernandez I."/>
            <person name="Pacheco R."/>
            <person name="Padilla G."/>
            <person name="Ferreira P."/>
            <person name="Barriuso J."/>
            <person name="Kellner H."/>
            <person name="Castanera R."/>
            <person name="Alfaro M."/>
            <person name="Ramirez L."/>
            <person name="Pisabarro A.G."/>
            <person name="Kuo A."/>
            <person name="Tritt A."/>
            <person name="Lipzen A."/>
            <person name="He G."/>
            <person name="Yan M."/>
            <person name="Ng V."/>
            <person name="Cullen D."/>
            <person name="Martin F."/>
            <person name="Rosso M.-N."/>
            <person name="Henrissat B."/>
            <person name="Hibbett D."/>
            <person name="Martinez A.T."/>
            <person name="Grigoriev I.V."/>
        </authorList>
    </citation>
    <scope>NUCLEOTIDE SEQUENCE</scope>
    <source>
        <strain evidence="3">CIRM-BRFM 674</strain>
    </source>
</reference>
<feature type="compositionally biased region" description="Low complexity" evidence="1">
    <location>
        <begin position="665"/>
        <end position="682"/>
    </location>
</feature>
<dbReference type="EMBL" id="MU155493">
    <property type="protein sequence ID" value="KAF9472828.1"/>
    <property type="molecule type" value="Genomic_DNA"/>
</dbReference>
<proteinExistence type="predicted"/>
<feature type="compositionally biased region" description="Low complexity" evidence="1">
    <location>
        <begin position="705"/>
        <end position="720"/>
    </location>
</feature>
<dbReference type="OrthoDB" id="10255964at2759"/>
<feature type="compositionally biased region" description="Polar residues" evidence="1">
    <location>
        <begin position="540"/>
        <end position="567"/>
    </location>
</feature>
<dbReference type="GO" id="GO:0043130">
    <property type="term" value="F:ubiquitin binding"/>
    <property type="evidence" value="ECO:0007669"/>
    <property type="project" value="InterPro"/>
</dbReference>
<dbReference type="GO" id="GO:0007015">
    <property type="term" value="P:actin filament organization"/>
    <property type="evidence" value="ECO:0007669"/>
    <property type="project" value="InterPro"/>
</dbReference>
<dbReference type="PANTHER" id="PTHR47789">
    <property type="entry name" value="LAS SEVENTEEN-BINDING PROTEIN 5"/>
    <property type="match status" value="1"/>
</dbReference>
<feature type="region of interest" description="Disordered" evidence="1">
    <location>
        <begin position="1"/>
        <end position="260"/>
    </location>
</feature>
<accession>A0A9P5YPR0</accession>
<gene>
    <name evidence="3" type="ORF">BDN70DRAFT_886541</name>
</gene>
<feature type="region of interest" description="Disordered" evidence="1">
    <location>
        <begin position="532"/>
        <end position="567"/>
    </location>
</feature>
<dbReference type="InterPro" id="IPR008942">
    <property type="entry name" value="ENTH_VHS"/>
</dbReference>